<dbReference type="Proteomes" id="UP000465609">
    <property type="component" value="Chromosome"/>
</dbReference>
<sequence length="77" mass="8496">MAIAPTYSTGGVPADRHRRIFGFTDLWIIGCAALRRFVNRRRLTAQEQANLARVYAGSRPAVFTASLGGHCFSAGRW</sequence>
<feature type="transmembrane region" description="Helical" evidence="1">
    <location>
        <begin position="20"/>
        <end position="38"/>
    </location>
</feature>
<accession>A0ABN5Z3R0</accession>
<reference evidence="2" key="2">
    <citation type="submission" date="2020-02" db="EMBL/GenBank/DDBJ databases">
        <authorList>
            <person name="Matsumoto Y."/>
            <person name="Motooka D."/>
            <person name="Nakamura S."/>
        </authorList>
    </citation>
    <scope>NUCLEOTIDE SEQUENCE</scope>
    <source>
        <strain evidence="2">JCM 15296</strain>
    </source>
</reference>
<name>A0ABN5Z3R0_9MYCO</name>
<evidence type="ECO:0000256" key="1">
    <source>
        <dbReference type="SAM" id="Phobius"/>
    </source>
</evidence>
<dbReference type="RefSeq" id="WP_138230239.1">
    <property type="nucleotide sequence ID" value="NZ_AP022577.1"/>
</dbReference>
<keyword evidence="4" id="KW-1185">Reference proteome</keyword>
<reference evidence="3 4" key="1">
    <citation type="journal article" date="2019" name="Emerg. Microbes Infect.">
        <title>Comprehensive subspecies identification of 175 nontuberculous mycobacteria species based on 7547 genomic profiles.</title>
        <authorList>
            <person name="Matsumoto Y."/>
            <person name="Kinjo T."/>
            <person name="Motooka D."/>
            <person name="Nabeya D."/>
            <person name="Jung N."/>
            <person name="Uechi K."/>
            <person name="Horii T."/>
            <person name="Iida T."/>
            <person name="Fujita J."/>
            <person name="Nakamura S."/>
        </authorList>
    </citation>
    <scope>NUCLEOTIDE SEQUENCE [LARGE SCALE GENOMIC DNA]</scope>
    <source>
        <strain evidence="3 4">JCM 15296</strain>
    </source>
</reference>
<organism evidence="3 4">
    <name type="scientific">Mycolicibacterium aubagnense</name>
    <dbReference type="NCBI Taxonomy" id="319707"/>
    <lineage>
        <taxon>Bacteria</taxon>
        <taxon>Bacillati</taxon>
        <taxon>Actinomycetota</taxon>
        <taxon>Actinomycetes</taxon>
        <taxon>Mycobacteriales</taxon>
        <taxon>Mycobacteriaceae</taxon>
        <taxon>Mycolicibacterium</taxon>
    </lineage>
</organism>
<reference evidence="3" key="3">
    <citation type="submission" date="2020-02" db="EMBL/GenBank/DDBJ databases">
        <authorList>
            <person name="Matsumoto Y."/>
            <person name="Kinjo T."/>
            <person name="Motooka D."/>
            <person name="Nabeya D."/>
            <person name="Jung N."/>
            <person name="Uechi K."/>
            <person name="Horii T."/>
            <person name="Iida T."/>
            <person name="Fujita J."/>
            <person name="Nakamura S."/>
        </authorList>
    </citation>
    <scope>NUCLEOTIDE SEQUENCE</scope>
    <source>
        <strain evidence="3">JCM 15296</strain>
    </source>
</reference>
<dbReference type="EMBL" id="AP022577">
    <property type="protein sequence ID" value="BBX88035.1"/>
    <property type="molecule type" value="Genomic_DNA"/>
</dbReference>
<gene>
    <name evidence="2" type="ORF">MAUB_00060</name>
    <name evidence="3" type="ORF">MAUB_59080</name>
</gene>
<proteinExistence type="predicted"/>
<evidence type="ECO:0000313" key="2">
    <source>
        <dbReference type="EMBL" id="BBX82133.1"/>
    </source>
</evidence>
<dbReference type="EMBL" id="AP022577">
    <property type="protein sequence ID" value="BBX82133.1"/>
    <property type="molecule type" value="Genomic_DNA"/>
</dbReference>
<evidence type="ECO:0000313" key="4">
    <source>
        <dbReference type="Proteomes" id="UP000465609"/>
    </source>
</evidence>
<keyword evidence="1" id="KW-1133">Transmembrane helix</keyword>
<keyword evidence="1" id="KW-0812">Transmembrane</keyword>
<keyword evidence="1" id="KW-0472">Membrane</keyword>
<protein>
    <submittedName>
        <fullName evidence="3">Uncharacterized protein</fullName>
    </submittedName>
</protein>
<evidence type="ECO:0000313" key="3">
    <source>
        <dbReference type="EMBL" id="BBX88035.1"/>
    </source>
</evidence>